<proteinExistence type="inferred from homology"/>
<dbReference type="EMBL" id="JAHUZB010000003">
    <property type="protein sequence ID" value="MBV7390503.1"/>
    <property type="molecule type" value="Genomic_DNA"/>
</dbReference>
<name>A0ABS6TC67_9ENTE</name>
<dbReference type="Pfam" id="PF12464">
    <property type="entry name" value="Mac"/>
    <property type="match status" value="1"/>
</dbReference>
<dbReference type="InterPro" id="IPR001451">
    <property type="entry name" value="Hexapep"/>
</dbReference>
<dbReference type="CDD" id="cd03357">
    <property type="entry name" value="LbH_MAT_GAT"/>
    <property type="match status" value="1"/>
</dbReference>
<dbReference type="InterPro" id="IPR024688">
    <property type="entry name" value="Mac_dom"/>
</dbReference>
<evidence type="ECO:0000256" key="5">
    <source>
        <dbReference type="RuleBase" id="RU367021"/>
    </source>
</evidence>
<dbReference type="EC" id="2.3.1.-" evidence="5"/>
<accession>A0ABS6TC67</accession>
<dbReference type="SMART" id="SM01266">
    <property type="entry name" value="Mac"/>
    <property type="match status" value="1"/>
</dbReference>
<evidence type="ECO:0000256" key="1">
    <source>
        <dbReference type="ARBA" id="ARBA00007274"/>
    </source>
</evidence>
<evidence type="ECO:0000256" key="2">
    <source>
        <dbReference type="ARBA" id="ARBA00022679"/>
    </source>
</evidence>
<keyword evidence="8" id="KW-1185">Reference proteome</keyword>
<protein>
    <recommendedName>
        <fullName evidence="5">Acetyltransferase</fullName>
        <ecNumber evidence="5">2.3.1.-</ecNumber>
    </recommendedName>
</protein>
<evidence type="ECO:0000256" key="3">
    <source>
        <dbReference type="ARBA" id="ARBA00022737"/>
    </source>
</evidence>
<dbReference type="InterPro" id="IPR039369">
    <property type="entry name" value="LacA-like"/>
</dbReference>
<evidence type="ECO:0000256" key="4">
    <source>
        <dbReference type="ARBA" id="ARBA00023315"/>
    </source>
</evidence>
<organism evidence="7 8">
    <name type="scientific">Enterococcus alishanensis</name>
    <dbReference type="NCBI Taxonomy" id="1303817"/>
    <lineage>
        <taxon>Bacteria</taxon>
        <taxon>Bacillati</taxon>
        <taxon>Bacillota</taxon>
        <taxon>Bacilli</taxon>
        <taxon>Lactobacillales</taxon>
        <taxon>Enterococcaceae</taxon>
        <taxon>Enterococcus</taxon>
    </lineage>
</organism>
<dbReference type="PANTHER" id="PTHR43017">
    <property type="entry name" value="GALACTOSIDE O-ACETYLTRANSFERASE"/>
    <property type="match status" value="1"/>
</dbReference>
<dbReference type="PANTHER" id="PTHR43017:SF1">
    <property type="entry name" value="ACETYLTRANSFERASE YJL218W-RELATED"/>
    <property type="match status" value="1"/>
</dbReference>
<reference evidence="7 8" key="1">
    <citation type="submission" date="2021-06" db="EMBL/GenBank/DDBJ databases">
        <title>Enterococcus alishanensis sp. nov., a novel lactic acid bacterium isolated from fresh coffee beans.</title>
        <authorList>
            <person name="Chen Y.-S."/>
        </authorList>
    </citation>
    <scope>NUCLEOTIDE SEQUENCE [LARGE SCALE GENOMIC DNA]</scope>
    <source>
        <strain evidence="7 8">ALS3</strain>
    </source>
</reference>
<dbReference type="InterPro" id="IPR018357">
    <property type="entry name" value="Hexapep_transf_CS"/>
</dbReference>
<dbReference type="Pfam" id="PF00132">
    <property type="entry name" value="Hexapep"/>
    <property type="match status" value="1"/>
</dbReference>
<keyword evidence="3" id="KW-0677">Repeat</keyword>
<evidence type="ECO:0000259" key="6">
    <source>
        <dbReference type="SMART" id="SM01266"/>
    </source>
</evidence>
<sequence length="186" mass="20461">MYDDTNKVFLEARGKAVKITKEYNALYGEDEEKRSRLLKDLLGSVDEDAFFEPDFRCEFGSNIHLGKKFYANFDCILLDGADIYIGDHVLFGPRVGIFTTNHAIDPQERALGGCYSKSVSIGDNVWLGANVVVNQGVDIGENTIIGSGSVVTKSIPANVIAVGNPCKVLRAITEADKTNYLQELNY</sequence>
<evidence type="ECO:0000313" key="8">
    <source>
        <dbReference type="Proteomes" id="UP000774130"/>
    </source>
</evidence>
<feature type="domain" description="Maltose/galactoside acetyltransferase" evidence="6">
    <location>
        <begin position="1"/>
        <end position="47"/>
    </location>
</feature>
<dbReference type="Proteomes" id="UP000774130">
    <property type="component" value="Unassembled WGS sequence"/>
</dbReference>
<dbReference type="PROSITE" id="PS00101">
    <property type="entry name" value="HEXAPEP_TRANSFERASES"/>
    <property type="match status" value="1"/>
</dbReference>
<gene>
    <name evidence="7" type="ORF">KUA55_07415</name>
</gene>
<comment type="similarity">
    <text evidence="1 5">Belongs to the transferase hexapeptide repeat family.</text>
</comment>
<comment type="caution">
    <text evidence="7">The sequence shown here is derived from an EMBL/GenBank/DDBJ whole genome shotgun (WGS) entry which is preliminary data.</text>
</comment>
<keyword evidence="2 5" id="KW-0808">Transferase</keyword>
<keyword evidence="4 5" id="KW-0012">Acyltransferase</keyword>
<evidence type="ECO:0000313" key="7">
    <source>
        <dbReference type="EMBL" id="MBV7390503.1"/>
    </source>
</evidence>